<reference evidence="2" key="1">
    <citation type="submission" date="2019-07" db="EMBL/GenBank/DDBJ databases">
        <title>Annotation for the trematode Paragonimus miyazaki's.</title>
        <authorList>
            <person name="Choi Y.-J."/>
        </authorList>
    </citation>
    <scope>NUCLEOTIDE SEQUENCE</scope>
    <source>
        <strain evidence="2">Japan</strain>
    </source>
</reference>
<evidence type="ECO:0000313" key="3">
    <source>
        <dbReference type="Proteomes" id="UP000822476"/>
    </source>
</evidence>
<dbReference type="Proteomes" id="UP000822476">
    <property type="component" value="Unassembled WGS sequence"/>
</dbReference>
<organism evidence="2 3">
    <name type="scientific">Paragonimus skrjabini miyazakii</name>
    <dbReference type="NCBI Taxonomy" id="59628"/>
    <lineage>
        <taxon>Eukaryota</taxon>
        <taxon>Metazoa</taxon>
        <taxon>Spiralia</taxon>
        <taxon>Lophotrochozoa</taxon>
        <taxon>Platyhelminthes</taxon>
        <taxon>Trematoda</taxon>
        <taxon>Digenea</taxon>
        <taxon>Plagiorchiida</taxon>
        <taxon>Troglotremata</taxon>
        <taxon>Troglotrematidae</taxon>
        <taxon>Paragonimus</taxon>
    </lineage>
</organism>
<protein>
    <submittedName>
        <fullName evidence="2">Uncharacterized protein</fullName>
    </submittedName>
</protein>
<evidence type="ECO:0000256" key="1">
    <source>
        <dbReference type="SAM" id="MobiDB-lite"/>
    </source>
</evidence>
<gene>
    <name evidence="2" type="ORF">EG68_03985</name>
</gene>
<comment type="caution">
    <text evidence="2">The sequence shown here is derived from an EMBL/GenBank/DDBJ whole genome shotgun (WGS) entry which is preliminary data.</text>
</comment>
<accession>A0A8S9Z0C4</accession>
<proteinExistence type="predicted"/>
<feature type="compositionally biased region" description="Polar residues" evidence="1">
    <location>
        <begin position="1"/>
        <end position="17"/>
    </location>
</feature>
<dbReference type="EMBL" id="JTDE01001446">
    <property type="protein sequence ID" value="KAF7258956.1"/>
    <property type="molecule type" value="Genomic_DNA"/>
</dbReference>
<keyword evidence="3" id="KW-1185">Reference proteome</keyword>
<name>A0A8S9Z0C4_9TREM</name>
<sequence length="181" mass="20144">MNLNSSHDVVVGSSSAPPSKEPYDASQTTSLEEGVKLLAGDTCKHCAEHGLELAARQARVYEMTTKSSPYMTYGLGQFQTFTRSSCEFQFTFSFFLPEPSECSNDDIAQTPIKLAMNPPELPQGCRVRLRLNDHLRGEEGVRGWLLIVEGNTIETLFEAIDAVNFSVPQWDIWENGTFSMP</sequence>
<dbReference type="OrthoDB" id="6245499at2759"/>
<dbReference type="AlphaFoldDB" id="A0A8S9Z0C4"/>
<feature type="region of interest" description="Disordered" evidence="1">
    <location>
        <begin position="1"/>
        <end position="28"/>
    </location>
</feature>
<evidence type="ECO:0000313" key="2">
    <source>
        <dbReference type="EMBL" id="KAF7258956.1"/>
    </source>
</evidence>